<evidence type="ECO:0000256" key="1">
    <source>
        <dbReference type="SAM" id="MobiDB-lite"/>
    </source>
</evidence>
<sequence>MRGEGWRARFSYSSPSGDGEGVQPQAGGGEWGTTSEFPLHHSLRERRRESRASLRPSPRCARGGLKVT</sequence>
<protein>
    <submittedName>
        <fullName evidence="2">Uncharacterized protein</fullName>
    </submittedName>
</protein>
<comment type="caution">
    <text evidence="2">The sequence shown here is derived from an EMBL/GenBank/DDBJ whole genome shotgun (WGS) entry which is preliminary data.</text>
</comment>
<organism evidence="2 3">
    <name type="scientific">Sphingobium indicum</name>
    <dbReference type="NCBI Taxonomy" id="332055"/>
    <lineage>
        <taxon>Bacteria</taxon>
        <taxon>Pseudomonadati</taxon>
        <taxon>Pseudomonadota</taxon>
        <taxon>Alphaproteobacteria</taxon>
        <taxon>Sphingomonadales</taxon>
        <taxon>Sphingomonadaceae</taxon>
        <taxon>Sphingobium</taxon>
    </lineage>
</organism>
<reference evidence="2 3" key="1">
    <citation type="submission" date="2019-02" db="EMBL/GenBank/DDBJ databases">
        <authorList>
            <person name="Feng G."/>
        </authorList>
    </citation>
    <scope>NUCLEOTIDE SEQUENCE [LARGE SCALE GENOMIC DNA]</scope>
    <source>
        <strain evidence="2 3">DSM 26779</strain>
    </source>
</reference>
<accession>A0A4V1W9D1</accession>
<feature type="region of interest" description="Disordered" evidence="1">
    <location>
        <begin position="1"/>
        <end position="68"/>
    </location>
</feature>
<proteinExistence type="predicted"/>
<dbReference type="AlphaFoldDB" id="A0A4V1W9D1"/>
<dbReference type="Proteomes" id="UP000292734">
    <property type="component" value="Unassembled WGS sequence"/>
</dbReference>
<evidence type="ECO:0000313" key="2">
    <source>
        <dbReference type="EMBL" id="RYL99146.1"/>
    </source>
</evidence>
<name>A0A4V1W9D1_9SPHN</name>
<dbReference type="EMBL" id="SEOM01000007">
    <property type="protein sequence ID" value="RYL99146.1"/>
    <property type="molecule type" value="Genomic_DNA"/>
</dbReference>
<gene>
    <name evidence="2" type="ORF">EWH08_16285</name>
</gene>
<evidence type="ECO:0000313" key="3">
    <source>
        <dbReference type="Proteomes" id="UP000292734"/>
    </source>
</evidence>